<organism evidence="2 3">
    <name type="scientific">Orchesella dallaii</name>
    <dbReference type="NCBI Taxonomy" id="48710"/>
    <lineage>
        <taxon>Eukaryota</taxon>
        <taxon>Metazoa</taxon>
        <taxon>Ecdysozoa</taxon>
        <taxon>Arthropoda</taxon>
        <taxon>Hexapoda</taxon>
        <taxon>Collembola</taxon>
        <taxon>Entomobryomorpha</taxon>
        <taxon>Entomobryoidea</taxon>
        <taxon>Orchesellidae</taxon>
        <taxon>Orchesellinae</taxon>
        <taxon>Orchesella</taxon>
    </lineage>
</organism>
<comment type="caution">
    <text evidence="2">The sequence shown here is derived from an EMBL/GenBank/DDBJ whole genome shotgun (WGS) entry which is preliminary data.</text>
</comment>
<keyword evidence="1" id="KW-0472">Membrane</keyword>
<gene>
    <name evidence="2" type="ORF">ODALV1_LOCUS11092</name>
</gene>
<evidence type="ECO:0000313" key="2">
    <source>
        <dbReference type="EMBL" id="CAL8102251.1"/>
    </source>
</evidence>
<feature type="transmembrane region" description="Helical" evidence="1">
    <location>
        <begin position="6"/>
        <end position="26"/>
    </location>
</feature>
<feature type="transmembrane region" description="Helical" evidence="1">
    <location>
        <begin position="90"/>
        <end position="114"/>
    </location>
</feature>
<evidence type="ECO:0000313" key="3">
    <source>
        <dbReference type="Proteomes" id="UP001642540"/>
    </source>
</evidence>
<protein>
    <submittedName>
        <fullName evidence="2">Uncharacterized protein</fullName>
    </submittedName>
</protein>
<feature type="transmembrane region" description="Helical" evidence="1">
    <location>
        <begin position="282"/>
        <end position="301"/>
    </location>
</feature>
<dbReference type="Proteomes" id="UP001642540">
    <property type="component" value="Unassembled WGS sequence"/>
</dbReference>
<sequence>MSVAPWLRFGLPLGNALLLIAIYETVDHIRYGLKDIAIFLYQSFSVHSLDYYELYSSWELIFLTAILGIKFIALVGLLWIGTIFQGNKTAILSWIIISFLTSLGLMIFMIVSIFKVNYAISLDAIYNWSLIYSLIDFVLINAYTLFIGYIGYKALCRQEALQPIGRGVVYIWEYFNNETKIAATFFLASEIVLDSEYLISRQFLQLFGTHLHGHEGETYPPIVVEEIILRIIRIAVNAVGVWLVVTEKRRLFRWWCAVTFALILVSTSIFIILTVLWRGEDISVTLVYFLMFPGHLLYRFLTLYFCLRYTRVDFSSFVL</sequence>
<name>A0ABP1QK12_9HEXA</name>
<keyword evidence="1" id="KW-1133">Transmembrane helix</keyword>
<accession>A0ABP1QK12</accession>
<proteinExistence type="predicted"/>
<reference evidence="2 3" key="1">
    <citation type="submission" date="2024-08" db="EMBL/GenBank/DDBJ databases">
        <authorList>
            <person name="Cucini C."/>
            <person name="Frati F."/>
        </authorList>
    </citation>
    <scope>NUCLEOTIDE SEQUENCE [LARGE SCALE GENOMIC DNA]</scope>
</reference>
<dbReference type="EMBL" id="CAXLJM020000033">
    <property type="protein sequence ID" value="CAL8102251.1"/>
    <property type="molecule type" value="Genomic_DNA"/>
</dbReference>
<feature type="transmembrane region" description="Helical" evidence="1">
    <location>
        <begin position="126"/>
        <end position="152"/>
    </location>
</feature>
<feature type="transmembrane region" description="Helical" evidence="1">
    <location>
        <begin position="60"/>
        <end position="84"/>
    </location>
</feature>
<evidence type="ECO:0000256" key="1">
    <source>
        <dbReference type="SAM" id="Phobius"/>
    </source>
</evidence>
<keyword evidence="3" id="KW-1185">Reference proteome</keyword>
<keyword evidence="1" id="KW-0812">Transmembrane</keyword>
<feature type="transmembrane region" description="Helical" evidence="1">
    <location>
        <begin position="252"/>
        <end position="276"/>
    </location>
</feature>